<sequence>MKKGVQESPRLRSNKSPSEAFKRQSGLRKQMEGLCPDKLRRLS</sequence>
<organism evidence="2 3">
    <name type="scientific">Faecalibacterium prausnitzii M21/2</name>
    <dbReference type="NCBI Taxonomy" id="411485"/>
    <lineage>
        <taxon>Bacteria</taxon>
        <taxon>Bacillati</taxon>
        <taxon>Bacillota</taxon>
        <taxon>Clostridia</taxon>
        <taxon>Eubacteriales</taxon>
        <taxon>Oscillospiraceae</taxon>
        <taxon>Faecalibacterium</taxon>
    </lineage>
</organism>
<name>A8SDP8_9FIRM</name>
<protein>
    <submittedName>
        <fullName evidence="2">Uncharacterized protein</fullName>
    </submittedName>
</protein>
<dbReference type="Proteomes" id="UP000005945">
    <property type="component" value="Unassembled WGS sequence"/>
</dbReference>
<proteinExistence type="predicted"/>
<dbReference type="HOGENOM" id="CLU_3233889_0_0_9"/>
<evidence type="ECO:0000313" key="3">
    <source>
        <dbReference type="Proteomes" id="UP000005945"/>
    </source>
</evidence>
<accession>A8SDP8</accession>
<dbReference type="AlphaFoldDB" id="A8SDP8"/>
<dbReference type="EMBL" id="ABED02000028">
    <property type="protein sequence ID" value="EDP20960.1"/>
    <property type="molecule type" value="Genomic_DNA"/>
</dbReference>
<evidence type="ECO:0000256" key="1">
    <source>
        <dbReference type="SAM" id="MobiDB-lite"/>
    </source>
</evidence>
<reference evidence="2 3" key="2">
    <citation type="submission" date="2007-09" db="EMBL/GenBank/DDBJ databases">
        <authorList>
            <person name="Fulton L."/>
            <person name="Clifton S."/>
            <person name="Fulton B."/>
            <person name="Xu J."/>
            <person name="Minx P."/>
            <person name="Pepin K.H."/>
            <person name="Johnson M."/>
            <person name="Thiruvilangam P."/>
            <person name="Bhonagiri V."/>
            <person name="Nash W.E."/>
            <person name="Mardis E.R."/>
            <person name="Wilson R.K."/>
        </authorList>
    </citation>
    <scope>NUCLEOTIDE SEQUENCE [LARGE SCALE GENOMIC DNA]</scope>
    <source>
        <strain evidence="2 3">M21/2</strain>
    </source>
</reference>
<feature type="compositionally biased region" description="Basic and acidic residues" evidence="1">
    <location>
        <begin position="29"/>
        <end position="43"/>
    </location>
</feature>
<gene>
    <name evidence="2" type="ORF">FAEPRAM212_02287</name>
</gene>
<comment type="caution">
    <text evidence="2">The sequence shown here is derived from an EMBL/GenBank/DDBJ whole genome shotgun (WGS) entry which is preliminary data.</text>
</comment>
<feature type="region of interest" description="Disordered" evidence="1">
    <location>
        <begin position="1"/>
        <end position="43"/>
    </location>
</feature>
<evidence type="ECO:0000313" key="2">
    <source>
        <dbReference type="EMBL" id="EDP20960.1"/>
    </source>
</evidence>
<reference evidence="2 3" key="1">
    <citation type="submission" date="2007-09" db="EMBL/GenBank/DDBJ databases">
        <title>Draft genome sequence of Faecalibacterium prausnitzii M21/2.</title>
        <authorList>
            <person name="Sudarsanam P."/>
            <person name="Ley R."/>
            <person name="Guruge J."/>
            <person name="Turnbaugh P.J."/>
            <person name="Mahowald M."/>
            <person name="Liep D."/>
            <person name="Gordon J."/>
        </authorList>
    </citation>
    <scope>NUCLEOTIDE SEQUENCE [LARGE SCALE GENOMIC DNA]</scope>
    <source>
        <strain evidence="2 3">M21/2</strain>
    </source>
</reference>